<keyword evidence="7 8" id="KW-0472">Membrane</keyword>
<keyword evidence="2" id="KW-1003">Cell membrane</keyword>
<feature type="transmembrane region" description="Helical" evidence="8">
    <location>
        <begin position="80"/>
        <end position="100"/>
    </location>
</feature>
<feature type="transmembrane region" description="Helical" evidence="8">
    <location>
        <begin position="303"/>
        <end position="323"/>
    </location>
</feature>
<dbReference type="Proteomes" id="UP000238218">
    <property type="component" value="Unassembled WGS sequence"/>
</dbReference>
<protein>
    <submittedName>
        <fullName evidence="11">Glycosyl transferase</fullName>
    </submittedName>
</protein>
<dbReference type="PANTHER" id="PTHR33908">
    <property type="entry name" value="MANNOSYLTRANSFERASE YKCB-RELATED"/>
    <property type="match status" value="1"/>
</dbReference>
<evidence type="ECO:0000259" key="10">
    <source>
        <dbReference type="Pfam" id="PF13231"/>
    </source>
</evidence>
<feature type="transmembrane region" description="Helical" evidence="8">
    <location>
        <begin position="167"/>
        <end position="187"/>
    </location>
</feature>
<dbReference type="InterPro" id="IPR038731">
    <property type="entry name" value="RgtA/B/C-like"/>
</dbReference>
<keyword evidence="6 8" id="KW-1133">Transmembrane helix</keyword>
<dbReference type="InterPro" id="IPR050297">
    <property type="entry name" value="LipidA_mod_glycosyltrf_83"/>
</dbReference>
<evidence type="ECO:0000256" key="8">
    <source>
        <dbReference type="SAM" id="Phobius"/>
    </source>
</evidence>
<dbReference type="RefSeq" id="WP_106223033.1">
    <property type="nucleotide sequence ID" value="NZ_PVWP01000016.1"/>
</dbReference>
<feature type="transmembrane region" description="Helical" evidence="8">
    <location>
        <begin position="106"/>
        <end position="124"/>
    </location>
</feature>
<keyword evidence="4 11" id="KW-0808">Transferase</keyword>
<feature type="chain" id="PRO_5045265113" evidence="9">
    <location>
        <begin position="18"/>
        <end position="521"/>
    </location>
</feature>
<dbReference type="Pfam" id="PF13231">
    <property type="entry name" value="PMT_2"/>
    <property type="match status" value="1"/>
</dbReference>
<comment type="caution">
    <text evidence="11">The sequence shown here is derived from an EMBL/GenBank/DDBJ whole genome shotgun (WGS) entry which is preliminary data.</text>
</comment>
<feature type="transmembrane region" description="Helical" evidence="8">
    <location>
        <begin position="335"/>
        <end position="356"/>
    </location>
</feature>
<feature type="transmembrane region" description="Helical" evidence="8">
    <location>
        <begin position="376"/>
        <end position="394"/>
    </location>
</feature>
<dbReference type="EMBL" id="PVWP01000016">
    <property type="protein sequence ID" value="PSB35774.1"/>
    <property type="molecule type" value="Genomic_DNA"/>
</dbReference>
<evidence type="ECO:0000256" key="9">
    <source>
        <dbReference type="SAM" id="SignalP"/>
    </source>
</evidence>
<evidence type="ECO:0000256" key="4">
    <source>
        <dbReference type="ARBA" id="ARBA00022679"/>
    </source>
</evidence>
<feature type="transmembrane region" description="Helical" evidence="8">
    <location>
        <begin position="246"/>
        <end position="269"/>
    </location>
</feature>
<keyword evidence="3" id="KW-0328">Glycosyltransferase</keyword>
<proteinExistence type="predicted"/>
<feature type="transmembrane region" description="Helical" evidence="8">
    <location>
        <begin position="199"/>
        <end position="226"/>
    </location>
</feature>
<keyword evidence="9" id="KW-0732">Signal</keyword>
<feature type="transmembrane region" description="Helical" evidence="8">
    <location>
        <begin position="401"/>
        <end position="421"/>
    </location>
</feature>
<evidence type="ECO:0000256" key="2">
    <source>
        <dbReference type="ARBA" id="ARBA00022475"/>
    </source>
</evidence>
<evidence type="ECO:0000256" key="5">
    <source>
        <dbReference type="ARBA" id="ARBA00022692"/>
    </source>
</evidence>
<evidence type="ECO:0000313" key="12">
    <source>
        <dbReference type="Proteomes" id="UP000238218"/>
    </source>
</evidence>
<feature type="domain" description="Glycosyltransferase RgtA/B/C/D-like" evidence="10">
    <location>
        <begin position="55"/>
        <end position="210"/>
    </location>
</feature>
<gene>
    <name evidence="11" type="ORF">C7B81_15995</name>
</gene>
<keyword evidence="5 8" id="KW-0812">Transmembrane</keyword>
<evidence type="ECO:0000256" key="6">
    <source>
        <dbReference type="ARBA" id="ARBA00022989"/>
    </source>
</evidence>
<comment type="subcellular location">
    <subcellularLocation>
        <location evidence="1">Cell membrane</location>
        <topology evidence="1">Multi-pass membrane protein</topology>
    </subcellularLocation>
</comment>
<dbReference type="PANTHER" id="PTHR33908:SF3">
    <property type="entry name" value="UNDECAPRENYL PHOSPHATE-ALPHA-4-AMINO-4-DEOXY-L-ARABINOSE ARABINOSYL TRANSFERASE"/>
    <property type="match status" value="1"/>
</dbReference>
<reference evidence="11 12" key="2">
    <citation type="submission" date="2018-03" db="EMBL/GenBank/DDBJ databases">
        <title>The ancient ancestry and fast evolution of plastids.</title>
        <authorList>
            <person name="Moore K.R."/>
            <person name="Magnabosco C."/>
            <person name="Momper L."/>
            <person name="Gold D.A."/>
            <person name="Bosak T."/>
            <person name="Fournier G.P."/>
        </authorList>
    </citation>
    <scope>NUCLEOTIDE SEQUENCE [LARGE SCALE GENOMIC DNA]</scope>
    <source>
        <strain evidence="11 12">CCALA 015</strain>
    </source>
</reference>
<name>A0ABX5F3E6_9CHRO</name>
<evidence type="ECO:0000256" key="7">
    <source>
        <dbReference type="ARBA" id="ARBA00023136"/>
    </source>
</evidence>
<keyword evidence="12" id="KW-1185">Reference proteome</keyword>
<feature type="transmembrane region" description="Helical" evidence="8">
    <location>
        <begin position="281"/>
        <end position="297"/>
    </location>
</feature>
<feature type="signal peptide" evidence="9">
    <location>
        <begin position="1"/>
        <end position="17"/>
    </location>
</feature>
<dbReference type="GO" id="GO:0016740">
    <property type="term" value="F:transferase activity"/>
    <property type="evidence" value="ECO:0007669"/>
    <property type="project" value="UniProtKB-KW"/>
</dbReference>
<accession>A0ABX5F3E6</accession>
<evidence type="ECO:0000256" key="1">
    <source>
        <dbReference type="ARBA" id="ARBA00004651"/>
    </source>
</evidence>
<organism evidence="11 12">
    <name type="scientific">Aphanothece cf. minutissima CCALA 015</name>
    <dbReference type="NCBI Taxonomy" id="2107695"/>
    <lineage>
        <taxon>Bacteria</taxon>
        <taxon>Bacillati</taxon>
        <taxon>Cyanobacteriota</taxon>
        <taxon>Cyanophyceae</taxon>
        <taxon>Oscillatoriophycideae</taxon>
        <taxon>Chroococcales</taxon>
        <taxon>Aphanothecaceae</taxon>
        <taxon>Aphanothece</taxon>
    </lineage>
</organism>
<evidence type="ECO:0000256" key="3">
    <source>
        <dbReference type="ARBA" id="ARBA00022676"/>
    </source>
</evidence>
<evidence type="ECO:0000313" key="11">
    <source>
        <dbReference type="EMBL" id="PSB35774.1"/>
    </source>
</evidence>
<reference evidence="11 12" key="1">
    <citation type="submission" date="2018-02" db="EMBL/GenBank/DDBJ databases">
        <authorList>
            <person name="Moore K."/>
            <person name="Momper L."/>
        </authorList>
    </citation>
    <scope>NUCLEOTIDE SEQUENCE [LARGE SCALE GENOMIC DNA]</scope>
    <source>
        <strain evidence="11 12">CCALA 015</strain>
    </source>
</reference>
<sequence length="521" mass="56062">MKALWASLPFLPLLLTAAPRSFLAHDEGYYALQARWIAQSGQWLGPPWWDQVVFDRSIGLPWLIAAAGRLPGVGSWSAHLPSLVAAVACLLLTADLARRLLDGDGAGWLAAAVLALTPLWLDYAHLASQDMPLLALELLGIVALLRAGEAPQKPWSFLAGAWIGPAFLTKGFMVALPVLALLPFLLLERRALLRRPAFWLGLVLGWLPVALWLGLSLRVLGLPVVAGLWQKLLYLSESDVYSAGPLYYLWNLPANTFPWILLALAGWWGWLAGPLERPRRLLLLLYPLLMLLLLSAFRTKTPYYGLQLTPFIALAATAGLRSWGAGAGRWARGATLGFGGVGLVLVLASLAVLWPGTPAGRLVANAVADLPPSPQLFAVAAGCLGLAWALVPWCRPGSRRLGALLIGPWLALALLVQAGLFTDRSPRQRQALERPEARAALAAGPIAAVAGVPLSGEEHAGLILVALASPRLTARIGPAERVLPGERVWIRRRELPSGWPVRLQAPELEPWVLAQAPGAAR</sequence>